<comment type="similarity">
    <text evidence="2">Belongs to the FliJ family.</text>
</comment>
<gene>
    <name evidence="12" type="ORF">L21SP2_1180</name>
</gene>
<dbReference type="GO" id="GO:0071973">
    <property type="term" value="P:bacterial-type flagellum-dependent cell motility"/>
    <property type="evidence" value="ECO:0007669"/>
    <property type="project" value="InterPro"/>
</dbReference>
<dbReference type="eggNOG" id="ENOG5033CRS">
    <property type="taxonomic scope" value="Bacteria"/>
</dbReference>
<dbReference type="GO" id="GO:0015031">
    <property type="term" value="P:protein transport"/>
    <property type="evidence" value="ECO:0007669"/>
    <property type="project" value="UniProtKB-KW"/>
</dbReference>
<accession>V5WFN0</accession>
<evidence type="ECO:0000313" key="13">
    <source>
        <dbReference type="Proteomes" id="UP000018680"/>
    </source>
</evidence>
<dbReference type="RefSeq" id="WP_024267507.1">
    <property type="nucleotide sequence ID" value="NC_023035.1"/>
</dbReference>
<evidence type="ECO:0000256" key="10">
    <source>
        <dbReference type="ARBA" id="ARBA00023225"/>
    </source>
</evidence>
<evidence type="ECO:0000256" key="9">
    <source>
        <dbReference type="ARBA" id="ARBA00023136"/>
    </source>
</evidence>
<dbReference type="AlphaFoldDB" id="V5WFN0"/>
<evidence type="ECO:0000256" key="7">
    <source>
        <dbReference type="ARBA" id="ARBA00022795"/>
    </source>
</evidence>
<keyword evidence="5" id="KW-1003">Cell membrane</keyword>
<keyword evidence="8" id="KW-0653">Protein transport</keyword>
<sequence length="146" mass="17538">MKRFRFRLEPLLRLRAHKEEEWRLKLGQAQAECSRIENQIQMLHRERSAVFASDAGNDMDYHLSRALYLGRIEDKTRELQQDLTQAYARKEEVLKTYTEARREYEAINKIKEKRVAEYRKEWFREEAKEIDDIANSRIAGGYRGTL</sequence>
<keyword evidence="12" id="KW-0966">Cell projection</keyword>
<comment type="subcellular location">
    <subcellularLocation>
        <location evidence="1">Cell membrane</location>
        <topology evidence="1">Peripheral membrane protein</topology>
        <orientation evidence="1">Cytoplasmic side</orientation>
    </subcellularLocation>
</comment>
<dbReference type="InterPro" id="IPR053716">
    <property type="entry name" value="Flag_assembly_chemotaxis_eff"/>
</dbReference>
<dbReference type="STRING" id="1307761.L21SP2_1180"/>
<dbReference type="HOGENOM" id="CLU_1737045_0_0_12"/>
<dbReference type="Pfam" id="PF02050">
    <property type="entry name" value="FliJ"/>
    <property type="match status" value="1"/>
</dbReference>
<keyword evidence="10" id="KW-1006">Bacterial flagellum protein export</keyword>
<evidence type="ECO:0000256" key="5">
    <source>
        <dbReference type="ARBA" id="ARBA00022475"/>
    </source>
</evidence>
<dbReference type="KEGG" id="slr:L21SP2_1180"/>
<keyword evidence="6" id="KW-0145">Chemotaxis</keyword>
<keyword evidence="11" id="KW-0175">Coiled coil</keyword>
<dbReference type="GO" id="GO:0006935">
    <property type="term" value="P:chemotaxis"/>
    <property type="evidence" value="ECO:0007669"/>
    <property type="project" value="UniProtKB-KW"/>
</dbReference>
<dbReference type="Gene3D" id="1.10.287.1700">
    <property type="match status" value="1"/>
</dbReference>
<evidence type="ECO:0000313" key="12">
    <source>
        <dbReference type="EMBL" id="AHC14583.1"/>
    </source>
</evidence>
<evidence type="ECO:0000256" key="1">
    <source>
        <dbReference type="ARBA" id="ARBA00004413"/>
    </source>
</evidence>
<dbReference type="NCBIfam" id="TIGR02473">
    <property type="entry name" value="flagell_FliJ"/>
    <property type="match status" value="1"/>
</dbReference>
<proteinExistence type="inferred from homology"/>
<keyword evidence="13" id="KW-1185">Reference proteome</keyword>
<dbReference type="InterPro" id="IPR012823">
    <property type="entry name" value="Flagell_FliJ"/>
</dbReference>
<evidence type="ECO:0000256" key="4">
    <source>
        <dbReference type="ARBA" id="ARBA00022448"/>
    </source>
</evidence>
<keyword evidence="9" id="KW-0472">Membrane</keyword>
<keyword evidence="4" id="KW-0813">Transport</keyword>
<dbReference type="GO" id="GO:0044781">
    <property type="term" value="P:bacterial-type flagellum organization"/>
    <property type="evidence" value="ECO:0007669"/>
    <property type="project" value="UniProtKB-KW"/>
</dbReference>
<feature type="coiled-coil region" evidence="11">
    <location>
        <begin position="19"/>
        <end position="46"/>
    </location>
</feature>
<dbReference type="GO" id="GO:0005886">
    <property type="term" value="C:plasma membrane"/>
    <property type="evidence" value="ECO:0007669"/>
    <property type="project" value="UniProtKB-SubCell"/>
</dbReference>
<keyword evidence="12" id="KW-0969">Cilium</keyword>
<keyword evidence="7" id="KW-1005">Bacterial flagellum biogenesis</keyword>
<keyword evidence="12" id="KW-0282">Flagellum</keyword>
<dbReference type="Proteomes" id="UP000018680">
    <property type="component" value="Chromosome"/>
</dbReference>
<evidence type="ECO:0000256" key="8">
    <source>
        <dbReference type="ARBA" id="ARBA00022927"/>
    </source>
</evidence>
<evidence type="ECO:0000256" key="2">
    <source>
        <dbReference type="ARBA" id="ARBA00010004"/>
    </source>
</evidence>
<evidence type="ECO:0000256" key="11">
    <source>
        <dbReference type="SAM" id="Coils"/>
    </source>
</evidence>
<evidence type="ECO:0000256" key="3">
    <source>
        <dbReference type="ARBA" id="ARBA00020392"/>
    </source>
</evidence>
<reference evidence="12 13" key="1">
    <citation type="journal article" date="2015" name="Stand. Genomic Sci.">
        <title>Complete genome sequence and description of Salinispira pacifica gen. nov., sp. nov., a novel spirochaete isolated form a hypersaline microbial mat.</title>
        <authorList>
            <person name="Ben Hania W."/>
            <person name="Joseph M."/>
            <person name="Schumann P."/>
            <person name="Bunk B."/>
            <person name="Fiebig A."/>
            <person name="Sproer C."/>
            <person name="Klenk H.P."/>
            <person name="Fardeau M.L."/>
            <person name="Spring S."/>
        </authorList>
    </citation>
    <scope>NUCLEOTIDE SEQUENCE [LARGE SCALE GENOMIC DNA]</scope>
    <source>
        <strain evidence="12 13">L21-RPul-D2</strain>
    </source>
</reference>
<protein>
    <recommendedName>
        <fullName evidence="3">Flagellar FliJ protein</fullName>
    </recommendedName>
</protein>
<evidence type="ECO:0000256" key="6">
    <source>
        <dbReference type="ARBA" id="ARBA00022500"/>
    </source>
</evidence>
<dbReference type="EMBL" id="CP006939">
    <property type="protein sequence ID" value="AHC14583.1"/>
    <property type="molecule type" value="Genomic_DNA"/>
</dbReference>
<organism evidence="12 13">
    <name type="scientific">Salinispira pacifica</name>
    <dbReference type="NCBI Taxonomy" id="1307761"/>
    <lineage>
        <taxon>Bacteria</taxon>
        <taxon>Pseudomonadati</taxon>
        <taxon>Spirochaetota</taxon>
        <taxon>Spirochaetia</taxon>
        <taxon>Spirochaetales</taxon>
        <taxon>Spirochaetaceae</taxon>
        <taxon>Salinispira</taxon>
    </lineage>
</organism>
<dbReference type="GO" id="GO:0009288">
    <property type="term" value="C:bacterial-type flagellum"/>
    <property type="evidence" value="ECO:0007669"/>
    <property type="project" value="InterPro"/>
</dbReference>
<name>V5WFN0_9SPIO</name>